<reference evidence="1 2" key="1">
    <citation type="journal article" date="2009" name="Appl. Environ. Microbiol.">
        <title>Three genomes from the phylum Acidobacteria provide insight into the lifestyles of these microorganisms in soils.</title>
        <authorList>
            <person name="Ward N.L."/>
            <person name="Challacombe J.F."/>
            <person name="Janssen P.H."/>
            <person name="Henrissat B."/>
            <person name="Coutinho P.M."/>
            <person name="Wu M."/>
            <person name="Xie G."/>
            <person name="Haft D.H."/>
            <person name="Sait M."/>
            <person name="Badger J."/>
            <person name="Barabote R.D."/>
            <person name="Bradley B."/>
            <person name="Brettin T.S."/>
            <person name="Brinkac L.M."/>
            <person name="Bruce D."/>
            <person name="Creasy T."/>
            <person name="Daugherty S.C."/>
            <person name="Davidsen T.M."/>
            <person name="DeBoy R.T."/>
            <person name="Detter J.C."/>
            <person name="Dodson R.J."/>
            <person name="Durkin A.S."/>
            <person name="Ganapathy A."/>
            <person name="Gwinn-Giglio M."/>
            <person name="Han C.S."/>
            <person name="Khouri H."/>
            <person name="Kiss H."/>
            <person name="Kothari S.P."/>
            <person name="Madupu R."/>
            <person name="Nelson K.E."/>
            <person name="Nelson W.C."/>
            <person name="Paulsen I."/>
            <person name="Penn K."/>
            <person name="Ren Q."/>
            <person name="Rosovitz M.J."/>
            <person name="Selengut J.D."/>
            <person name="Shrivastava S."/>
            <person name="Sullivan S.A."/>
            <person name="Tapia R."/>
            <person name="Thompson L.S."/>
            <person name="Watkins K.L."/>
            <person name="Yang Q."/>
            <person name="Yu C."/>
            <person name="Zafar N."/>
            <person name="Zhou L."/>
            <person name="Kuske C.R."/>
        </authorList>
    </citation>
    <scope>NUCLEOTIDE SEQUENCE [LARGE SCALE GENOMIC DNA]</scope>
    <source>
        <strain evidence="1 2">Ellin345</strain>
    </source>
</reference>
<dbReference type="HOGENOM" id="CLU_2081723_0_0_0"/>
<proteinExistence type="predicted"/>
<dbReference type="STRING" id="204669.Acid345_3779"/>
<accession>Q1IK21</accession>
<keyword evidence="2" id="KW-1185">Reference proteome</keyword>
<sequence>MISCRLAACPENLGDGESWSFYLINDGSESIDGGVLEAVEWEWGDIPKSKLMSVAIPDLPSGGHIRIWRDDGEIRVTIKIRLRSAGQESWLEFEFPKLYIQRNLKIIAGLGKIGWQA</sequence>
<dbReference type="KEGG" id="aba:Acid345_3779"/>
<protein>
    <submittedName>
        <fullName evidence="1">Uncharacterized protein</fullName>
    </submittedName>
</protein>
<dbReference type="EnsemblBacteria" id="ABF42779">
    <property type="protein sequence ID" value="ABF42779"/>
    <property type="gene ID" value="Acid345_3779"/>
</dbReference>
<dbReference type="RefSeq" id="WP_011524578.1">
    <property type="nucleotide sequence ID" value="NC_008009.1"/>
</dbReference>
<dbReference type="AlphaFoldDB" id="Q1IK21"/>
<dbReference type="Proteomes" id="UP000002432">
    <property type="component" value="Chromosome"/>
</dbReference>
<dbReference type="OrthoDB" id="528553at2"/>
<name>Q1IK21_KORVE</name>
<dbReference type="EMBL" id="CP000360">
    <property type="protein sequence ID" value="ABF42779.1"/>
    <property type="molecule type" value="Genomic_DNA"/>
</dbReference>
<organism evidence="1 2">
    <name type="scientific">Koribacter versatilis (strain Ellin345)</name>
    <dbReference type="NCBI Taxonomy" id="204669"/>
    <lineage>
        <taxon>Bacteria</taxon>
        <taxon>Pseudomonadati</taxon>
        <taxon>Acidobacteriota</taxon>
        <taxon>Terriglobia</taxon>
        <taxon>Terriglobales</taxon>
        <taxon>Candidatus Korobacteraceae</taxon>
        <taxon>Candidatus Korobacter</taxon>
    </lineage>
</organism>
<evidence type="ECO:0000313" key="2">
    <source>
        <dbReference type="Proteomes" id="UP000002432"/>
    </source>
</evidence>
<evidence type="ECO:0000313" key="1">
    <source>
        <dbReference type="EMBL" id="ABF42779.1"/>
    </source>
</evidence>
<gene>
    <name evidence="1" type="ordered locus">Acid345_3779</name>
</gene>